<dbReference type="EC" id="1.6.5.9" evidence="2"/>
<organism evidence="9 10">
    <name type="scientific">Desulfuribacillus stibiiarsenatis</name>
    <dbReference type="NCBI Taxonomy" id="1390249"/>
    <lineage>
        <taxon>Bacteria</taxon>
        <taxon>Bacillati</taxon>
        <taxon>Bacillota</taxon>
        <taxon>Desulfuribacillia</taxon>
        <taxon>Desulfuribacillales</taxon>
        <taxon>Desulfuribacillaceae</taxon>
        <taxon>Desulfuribacillus</taxon>
    </lineage>
</organism>
<dbReference type="SUPFAM" id="SSF51905">
    <property type="entry name" value="FAD/NAD(P)-binding domain"/>
    <property type="match status" value="2"/>
</dbReference>
<keyword evidence="5" id="KW-0560">Oxidoreductase</keyword>
<evidence type="ECO:0000256" key="2">
    <source>
        <dbReference type="ARBA" id="ARBA00012637"/>
    </source>
</evidence>
<dbReference type="OrthoDB" id="9781621at2"/>
<name>A0A1E5L5C2_9FIRM</name>
<dbReference type="EMBL" id="MJAT01000022">
    <property type="protein sequence ID" value="OEH85335.1"/>
    <property type="molecule type" value="Genomic_DNA"/>
</dbReference>
<dbReference type="STRING" id="1390249.BHU72_04365"/>
<keyword evidence="6" id="KW-0520">NAD</keyword>
<evidence type="ECO:0000259" key="8">
    <source>
        <dbReference type="Pfam" id="PF07992"/>
    </source>
</evidence>
<evidence type="ECO:0000256" key="6">
    <source>
        <dbReference type="ARBA" id="ARBA00023027"/>
    </source>
</evidence>
<evidence type="ECO:0000313" key="10">
    <source>
        <dbReference type="Proteomes" id="UP000095255"/>
    </source>
</evidence>
<dbReference type="InterPro" id="IPR023753">
    <property type="entry name" value="FAD/NAD-binding_dom"/>
</dbReference>
<sequence length="429" mass="47530">MQRFFKNFSIKEVRVVQQSNKKRVVILGAGYGGVIAAQGLGKLAKKLNLDITLVNKHNYHQMVTRLHEPAGGFAEGDEVRIPLKRLVNDNVKLIKDWVEAIDPVNKQVTLKEQVVAYDYLVIGLGSDPEYFCIPGLQEHSYTLRSLNAARLIKTQIEGSLAKYKVESQSEEGLLNIVVGGAGFTGIELLGELAEWLPVVAPKYDVNVKDIRLICVEAAPTVMPGFDEELSIKAADILRNKGVELKIGTPVKEVTQDYVMIGDEKIPTKLMIWTGGVRGNSVLEDSGFTTQRGRANINEFLQSTNFEDVFIIGDSSIYYDENGRPLPPTAQIAMQQGEHLVHNIERLLTGQEMTPFVFINRGIIASIGPKEAVGIVFGKRVSGLLAVYLKRLVHYRYLFIFGGIPLVIQGFLGQFIPQVSIKSDYTTLNG</sequence>
<keyword evidence="10" id="KW-1185">Reference proteome</keyword>
<dbReference type="Pfam" id="PF07992">
    <property type="entry name" value="Pyr_redox_2"/>
    <property type="match status" value="1"/>
</dbReference>
<dbReference type="AlphaFoldDB" id="A0A1E5L5C2"/>
<comment type="catalytic activity">
    <reaction evidence="7">
        <text>a quinone + NADH + H(+) = a quinol + NAD(+)</text>
        <dbReference type="Rhea" id="RHEA:46160"/>
        <dbReference type="ChEBI" id="CHEBI:15378"/>
        <dbReference type="ChEBI" id="CHEBI:24646"/>
        <dbReference type="ChEBI" id="CHEBI:57540"/>
        <dbReference type="ChEBI" id="CHEBI:57945"/>
        <dbReference type="ChEBI" id="CHEBI:132124"/>
        <dbReference type="EC" id="1.6.5.9"/>
    </reaction>
</comment>
<evidence type="ECO:0000313" key="9">
    <source>
        <dbReference type="EMBL" id="OEH85335.1"/>
    </source>
</evidence>
<evidence type="ECO:0000256" key="5">
    <source>
        <dbReference type="ARBA" id="ARBA00023002"/>
    </source>
</evidence>
<dbReference type="PANTHER" id="PTHR43706">
    <property type="entry name" value="NADH DEHYDROGENASE"/>
    <property type="match status" value="1"/>
</dbReference>
<evidence type="ECO:0000256" key="4">
    <source>
        <dbReference type="ARBA" id="ARBA00022827"/>
    </source>
</evidence>
<proteinExistence type="inferred from homology"/>
<keyword evidence="4" id="KW-0274">FAD</keyword>
<feature type="domain" description="FAD/NAD(P)-binding" evidence="8">
    <location>
        <begin position="23"/>
        <end position="336"/>
    </location>
</feature>
<comment type="caution">
    <text evidence="9">The sequence shown here is derived from an EMBL/GenBank/DDBJ whole genome shotgun (WGS) entry which is preliminary data.</text>
</comment>
<evidence type="ECO:0000256" key="7">
    <source>
        <dbReference type="ARBA" id="ARBA00047599"/>
    </source>
</evidence>
<dbReference type="Gene3D" id="3.50.50.100">
    <property type="match status" value="1"/>
</dbReference>
<protein>
    <recommendedName>
        <fullName evidence="2">NADH:ubiquinone reductase (non-electrogenic)</fullName>
        <ecNumber evidence="2">1.6.5.9</ecNumber>
    </recommendedName>
</protein>
<dbReference type="InterPro" id="IPR045024">
    <property type="entry name" value="NDH-2"/>
</dbReference>
<comment type="similarity">
    <text evidence="1">Belongs to the NADH dehydrogenase family.</text>
</comment>
<dbReference type="PRINTS" id="PR00368">
    <property type="entry name" value="FADPNR"/>
</dbReference>
<evidence type="ECO:0000256" key="1">
    <source>
        <dbReference type="ARBA" id="ARBA00005272"/>
    </source>
</evidence>
<evidence type="ECO:0000256" key="3">
    <source>
        <dbReference type="ARBA" id="ARBA00022630"/>
    </source>
</evidence>
<dbReference type="Proteomes" id="UP000095255">
    <property type="component" value="Unassembled WGS sequence"/>
</dbReference>
<dbReference type="InterPro" id="IPR036188">
    <property type="entry name" value="FAD/NAD-bd_sf"/>
</dbReference>
<accession>A0A1E5L5C2</accession>
<reference evidence="9 10" key="1">
    <citation type="submission" date="2016-09" db="EMBL/GenBank/DDBJ databases">
        <title>Desulfuribacillus arsenicus sp. nov., an obligately anaerobic, dissimilatory arsenic- and antimonate-reducing bacterium isolated from anoxic sediments.</title>
        <authorList>
            <person name="Abin C.A."/>
            <person name="Hollibaugh J.T."/>
        </authorList>
    </citation>
    <scope>NUCLEOTIDE SEQUENCE [LARGE SCALE GENOMIC DNA]</scope>
    <source>
        <strain evidence="9 10">MLFW-2</strain>
    </source>
</reference>
<dbReference type="GO" id="GO:0050136">
    <property type="term" value="F:NADH dehydrogenase (quinone) (non-electrogenic) activity"/>
    <property type="evidence" value="ECO:0007669"/>
    <property type="project" value="UniProtKB-EC"/>
</dbReference>
<dbReference type="PRINTS" id="PR00411">
    <property type="entry name" value="PNDRDTASEI"/>
</dbReference>
<gene>
    <name evidence="9" type="ORF">BHU72_04365</name>
</gene>
<keyword evidence="3" id="KW-0285">Flavoprotein</keyword>
<dbReference type="PANTHER" id="PTHR43706:SF47">
    <property type="entry name" value="EXTERNAL NADH-UBIQUINONE OXIDOREDUCTASE 1, MITOCHONDRIAL-RELATED"/>
    <property type="match status" value="1"/>
</dbReference>